<evidence type="ECO:0000256" key="3">
    <source>
        <dbReference type="ARBA" id="ARBA00022750"/>
    </source>
</evidence>
<feature type="region of interest" description="Disordered" evidence="5">
    <location>
        <begin position="240"/>
        <end position="265"/>
    </location>
</feature>
<evidence type="ECO:0000259" key="6">
    <source>
        <dbReference type="PROSITE" id="PS50994"/>
    </source>
</evidence>
<proteinExistence type="predicted"/>
<dbReference type="Pfam" id="PF22936">
    <property type="entry name" value="Pol_BBD"/>
    <property type="match status" value="1"/>
</dbReference>
<dbReference type="InterPro" id="IPR012337">
    <property type="entry name" value="RNaseH-like_sf"/>
</dbReference>
<dbReference type="Pfam" id="PF07727">
    <property type="entry name" value="RVT_2"/>
    <property type="match status" value="1"/>
</dbReference>
<dbReference type="GO" id="GO:0015074">
    <property type="term" value="P:DNA integration"/>
    <property type="evidence" value="ECO:0007669"/>
    <property type="project" value="InterPro"/>
</dbReference>
<dbReference type="PANTHER" id="PTHR42648:SF26">
    <property type="entry name" value="INTEGRASE CATALYTIC DOMAIN-CONTAINING PROTEIN"/>
    <property type="match status" value="1"/>
</dbReference>
<organism evidence="7">
    <name type="scientific">Salix viminalis</name>
    <name type="common">Common osier</name>
    <name type="synonym">Basket willow</name>
    <dbReference type="NCBI Taxonomy" id="40686"/>
    <lineage>
        <taxon>Eukaryota</taxon>
        <taxon>Viridiplantae</taxon>
        <taxon>Streptophyta</taxon>
        <taxon>Embryophyta</taxon>
        <taxon>Tracheophyta</taxon>
        <taxon>Spermatophyta</taxon>
        <taxon>Magnoliopsida</taxon>
        <taxon>eudicotyledons</taxon>
        <taxon>Gunneridae</taxon>
        <taxon>Pentapetalae</taxon>
        <taxon>rosids</taxon>
        <taxon>fabids</taxon>
        <taxon>Malpighiales</taxon>
        <taxon>Salicaceae</taxon>
        <taxon>Saliceae</taxon>
        <taxon>Salix</taxon>
    </lineage>
</organism>
<evidence type="ECO:0000313" key="7">
    <source>
        <dbReference type="EMBL" id="VFU38122.1"/>
    </source>
</evidence>
<dbReference type="AlphaFoldDB" id="A0A6N2LBI3"/>
<dbReference type="GO" id="GO:0006508">
    <property type="term" value="P:proteolysis"/>
    <property type="evidence" value="ECO:0007669"/>
    <property type="project" value="UniProtKB-KW"/>
</dbReference>
<dbReference type="GO" id="GO:0003676">
    <property type="term" value="F:nucleic acid binding"/>
    <property type="evidence" value="ECO:0007669"/>
    <property type="project" value="InterPro"/>
</dbReference>
<keyword evidence="2" id="KW-0479">Metal-binding</keyword>
<dbReference type="InterPro" id="IPR043502">
    <property type="entry name" value="DNA/RNA_pol_sf"/>
</dbReference>
<dbReference type="SUPFAM" id="SSF53098">
    <property type="entry name" value="Ribonuclease H-like"/>
    <property type="match status" value="1"/>
</dbReference>
<reference evidence="7" key="1">
    <citation type="submission" date="2019-03" db="EMBL/GenBank/DDBJ databases">
        <authorList>
            <person name="Mank J."/>
            <person name="Almeida P."/>
        </authorList>
    </citation>
    <scope>NUCLEOTIDE SEQUENCE</scope>
    <source>
        <strain evidence="7">78183</strain>
    </source>
</reference>
<keyword evidence="4" id="KW-0378">Hydrolase</keyword>
<dbReference type="InterPro" id="IPR039537">
    <property type="entry name" value="Retrotran_Ty1/copia-like"/>
</dbReference>
<dbReference type="InterPro" id="IPR057670">
    <property type="entry name" value="SH3_retrovirus"/>
</dbReference>
<feature type="region of interest" description="Disordered" evidence="5">
    <location>
        <begin position="858"/>
        <end position="882"/>
    </location>
</feature>
<feature type="compositionally biased region" description="Polar residues" evidence="5">
    <location>
        <begin position="240"/>
        <end position="252"/>
    </location>
</feature>
<dbReference type="PROSITE" id="PS50994">
    <property type="entry name" value="INTEGRASE"/>
    <property type="match status" value="1"/>
</dbReference>
<dbReference type="InterPro" id="IPR013103">
    <property type="entry name" value="RVT_2"/>
</dbReference>
<dbReference type="InterPro" id="IPR054722">
    <property type="entry name" value="PolX-like_BBD"/>
</dbReference>
<evidence type="ECO:0000256" key="5">
    <source>
        <dbReference type="SAM" id="MobiDB-lite"/>
    </source>
</evidence>
<sequence length="1179" mass="130264">MTTPASSSSSVSVTSSNLPISLAALTNNFSTHLNSDNYLLWRDQITPLLICNDLYGHIDGTDPPPPKTIIHEGTVSPNPDYARWFKIDQLVVGGIKNTLSSTACAEVLGKHVAKDVWDTLETLFHQQTLSRADILHDTLLDTYKNDMSIEAYLAKIKGIADQLAAISQPVPDSELVKRTLRGLPHTLEYQPFAQGIANRHTPISFTELRARLLVHEQELERIRGRAAPPLASPSHHAFVTQQHHQPSRNTYHGNYRRPNRPRQGTVTHNFGGSSTASILGQYPNHTSPSFADHSNKSFNNNVPHGRNRFHTGNNYGNNFGNRPQFGRSRYRGRCQICKQEGHSASTCNYRYNRSDSHNSDNLSAQFAGVHLSDLTAPTEGSLDCVSPHWLGDTGATNHMASNTDLVQQPNPFNGTSGVYVGNGQSLSISHIGNSSINLGSKSLSLNDILVVPQLKENLISIAKLTKDNYCVFACFPWGYIIKDLATGVILLKGPVKDNLYPIPAHALSTAFRRLACYSALARTAKTAPCSTWHRRLGHPGSKILQQLVNENLICTSDKFSSMMFCDACQAGKSKHLPFHLSNRISTHVLELVHCDIWGPSPVMTTSGYRYYIIFVDDFSRYCWLYPLKQRSDSLACFTNFKNMGENQFNQRLKLFQCDGAKELVEGQFRSFLDANGISLRVSCPHTSQQNGIAERKHRHIREIGLSLLHQAFLPKTLWLEAFSTAIFLINRLPTPVLSGRSPYEALFGTRPDYTLLRTFGCSCYPFLGDFGQDKLAPKSRRCIFIGYSTIHRGYRCLDSTNGRVFISRHVVFNEAEFPYGLKTVIPPIASQSAETQSPAATKAPLAIAFEPLLSLSSSMSEPSTASTQQMDRSSADTSTTVAAALSPATSSSTCAPLNQSAIPSPACTPIPPPAPVVSNIHPMITRAKDGIRKPRALCVSNYPLPHKYIALLASSISREPASFKAASLDPNWVAAMKDEYRALIDNQTWSLVPRTSSMNVVGCRWVYKLKERADGSIERHKARLVAKGFNQEQGIDFTNTFSPVAKATTVRILLSIGLSRQWSIRQLDVKNAFLHGALAEEVYMSQPPGFINSSCPNHVCRLHRSIYGLRQAPRVWFQSFSQALLSLGFQSSKADNSLFTLHSAAGSVLLLVYVDDIIITGSTDSLIKHIVDQLSRASI</sequence>
<accession>A0A6N2LBI3</accession>
<evidence type="ECO:0000256" key="2">
    <source>
        <dbReference type="ARBA" id="ARBA00022723"/>
    </source>
</evidence>
<dbReference type="Pfam" id="PF14223">
    <property type="entry name" value="Retrotran_gag_2"/>
    <property type="match status" value="1"/>
</dbReference>
<dbReference type="GO" id="GO:0004190">
    <property type="term" value="F:aspartic-type endopeptidase activity"/>
    <property type="evidence" value="ECO:0007669"/>
    <property type="project" value="UniProtKB-KW"/>
</dbReference>
<dbReference type="InterPro" id="IPR025724">
    <property type="entry name" value="GAG-pre-integrase_dom"/>
</dbReference>
<dbReference type="GO" id="GO:0046872">
    <property type="term" value="F:metal ion binding"/>
    <property type="evidence" value="ECO:0007669"/>
    <property type="project" value="UniProtKB-KW"/>
</dbReference>
<dbReference type="InterPro" id="IPR036397">
    <property type="entry name" value="RNaseH_sf"/>
</dbReference>
<evidence type="ECO:0000256" key="4">
    <source>
        <dbReference type="ARBA" id="ARBA00022801"/>
    </source>
</evidence>
<dbReference type="Pfam" id="PF25597">
    <property type="entry name" value="SH3_retrovirus"/>
    <property type="match status" value="1"/>
</dbReference>
<dbReference type="Pfam" id="PF00665">
    <property type="entry name" value="rve"/>
    <property type="match status" value="1"/>
</dbReference>
<evidence type="ECO:0000256" key="1">
    <source>
        <dbReference type="ARBA" id="ARBA00022670"/>
    </source>
</evidence>
<dbReference type="Gene3D" id="3.30.420.10">
    <property type="entry name" value="Ribonuclease H-like superfamily/Ribonuclease H"/>
    <property type="match status" value="1"/>
</dbReference>
<gene>
    <name evidence="7" type="ORF">SVIM_LOCUS205334</name>
</gene>
<dbReference type="InterPro" id="IPR001584">
    <property type="entry name" value="Integrase_cat-core"/>
</dbReference>
<dbReference type="PANTHER" id="PTHR42648">
    <property type="entry name" value="TRANSPOSASE, PUTATIVE-RELATED"/>
    <property type="match status" value="1"/>
</dbReference>
<name>A0A6N2LBI3_SALVM</name>
<dbReference type="Pfam" id="PF13976">
    <property type="entry name" value="gag_pre-integrs"/>
    <property type="match status" value="1"/>
</dbReference>
<protein>
    <recommendedName>
        <fullName evidence="6">Integrase catalytic domain-containing protein</fullName>
    </recommendedName>
</protein>
<dbReference type="SUPFAM" id="SSF56672">
    <property type="entry name" value="DNA/RNA polymerases"/>
    <property type="match status" value="1"/>
</dbReference>
<keyword evidence="3" id="KW-0064">Aspartyl protease</keyword>
<dbReference type="EMBL" id="CAADRP010001336">
    <property type="protein sequence ID" value="VFU38122.1"/>
    <property type="molecule type" value="Genomic_DNA"/>
</dbReference>
<keyword evidence="1" id="KW-0645">Protease</keyword>
<feature type="domain" description="Integrase catalytic" evidence="6">
    <location>
        <begin position="573"/>
        <end position="750"/>
    </location>
</feature>